<accession>A0AAN6TTS3</accession>
<feature type="region of interest" description="Disordered" evidence="1">
    <location>
        <begin position="73"/>
        <end position="100"/>
    </location>
</feature>
<protein>
    <submittedName>
        <fullName evidence="3">Uncharacterized protein</fullName>
    </submittedName>
</protein>
<evidence type="ECO:0000256" key="1">
    <source>
        <dbReference type="SAM" id="MobiDB-lite"/>
    </source>
</evidence>
<feature type="compositionally biased region" description="Basic and acidic residues" evidence="1">
    <location>
        <begin position="74"/>
        <end position="88"/>
    </location>
</feature>
<reference evidence="3" key="2">
    <citation type="submission" date="2023-05" db="EMBL/GenBank/DDBJ databases">
        <authorList>
            <consortium name="Lawrence Berkeley National Laboratory"/>
            <person name="Steindorff A."/>
            <person name="Hensen N."/>
            <person name="Bonometti L."/>
            <person name="Westerberg I."/>
            <person name="Brannstrom I.O."/>
            <person name="Guillou S."/>
            <person name="Cros-Aarteil S."/>
            <person name="Calhoun S."/>
            <person name="Haridas S."/>
            <person name="Kuo A."/>
            <person name="Mondo S."/>
            <person name="Pangilinan J."/>
            <person name="Riley R."/>
            <person name="Labutti K."/>
            <person name="Andreopoulos B."/>
            <person name="Lipzen A."/>
            <person name="Chen C."/>
            <person name="Yanf M."/>
            <person name="Daum C."/>
            <person name="Ng V."/>
            <person name="Clum A."/>
            <person name="Ohm R."/>
            <person name="Martin F."/>
            <person name="Silar P."/>
            <person name="Natvig D."/>
            <person name="Lalanne C."/>
            <person name="Gautier V."/>
            <person name="Ament-Velasquez S.L."/>
            <person name="Kruys A."/>
            <person name="Hutchinson M.I."/>
            <person name="Powell A.J."/>
            <person name="Barry K."/>
            <person name="Miller A.N."/>
            <person name="Grigoriev I.V."/>
            <person name="Debuchy R."/>
            <person name="Gladieux P."/>
            <person name="Thoren M.H."/>
            <person name="Johannesson H."/>
        </authorList>
    </citation>
    <scope>NUCLEOTIDE SEQUENCE</scope>
    <source>
        <strain evidence="3">CBS 731.68</strain>
    </source>
</reference>
<evidence type="ECO:0000256" key="2">
    <source>
        <dbReference type="SAM" id="Phobius"/>
    </source>
</evidence>
<dbReference type="RefSeq" id="XP_062643654.1">
    <property type="nucleotide sequence ID" value="XM_062786384.1"/>
</dbReference>
<reference evidence="3" key="1">
    <citation type="journal article" date="2023" name="Mol. Phylogenet. Evol.">
        <title>Genome-scale phylogeny and comparative genomics of the fungal order Sordariales.</title>
        <authorList>
            <person name="Hensen N."/>
            <person name="Bonometti L."/>
            <person name="Westerberg I."/>
            <person name="Brannstrom I.O."/>
            <person name="Guillou S."/>
            <person name="Cros-Aarteil S."/>
            <person name="Calhoun S."/>
            <person name="Haridas S."/>
            <person name="Kuo A."/>
            <person name="Mondo S."/>
            <person name="Pangilinan J."/>
            <person name="Riley R."/>
            <person name="LaButti K."/>
            <person name="Andreopoulos B."/>
            <person name="Lipzen A."/>
            <person name="Chen C."/>
            <person name="Yan M."/>
            <person name="Daum C."/>
            <person name="Ng V."/>
            <person name="Clum A."/>
            <person name="Steindorff A."/>
            <person name="Ohm R.A."/>
            <person name="Martin F."/>
            <person name="Silar P."/>
            <person name="Natvig D.O."/>
            <person name="Lalanne C."/>
            <person name="Gautier V."/>
            <person name="Ament-Velasquez S.L."/>
            <person name="Kruys A."/>
            <person name="Hutchinson M.I."/>
            <person name="Powell A.J."/>
            <person name="Barry K."/>
            <person name="Miller A.N."/>
            <person name="Grigoriev I.V."/>
            <person name="Debuchy R."/>
            <person name="Gladieux P."/>
            <person name="Hiltunen Thoren M."/>
            <person name="Johannesson H."/>
        </authorList>
    </citation>
    <scope>NUCLEOTIDE SEQUENCE</scope>
    <source>
        <strain evidence="3">CBS 731.68</strain>
    </source>
</reference>
<keyword evidence="2" id="KW-0472">Membrane</keyword>
<evidence type="ECO:0000313" key="3">
    <source>
        <dbReference type="EMBL" id="KAK4119881.1"/>
    </source>
</evidence>
<organism evidence="3 4">
    <name type="scientific">Parathielavia appendiculata</name>
    <dbReference type="NCBI Taxonomy" id="2587402"/>
    <lineage>
        <taxon>Eukaryota</taxon>
        <taxon>Fungi</taxon>
        <taxon>Dikarya</taxon>
        <taxon>Ascomycota</taxon>
        <taxon>Pezizomycotina</taxon>
        <taxon>Sordariomycetes</taxon>
        <taxon>Sordariomycetidae</taxon>
        <taxon>Sordariales</taxon>
        <taxon>Chaetomiaceae</taxon>
        <taxon>Parathielavia</taxon>
    </lineage>
</organism>
<dbReference type="Proteomes" id="UP001302602">
    <property type="component" value="Unassembled WGS sequence"/>
</dbReference>
<proteinExistence type="predicted"/>
<dbReference type="EMBL" id="MU853243">
    <property type="protein sequence ID" value="KAK4119881.1"/>
    <property type="molecule type" value="Genomic_DNA"/>
</dbReference>
<name>A0AAN6TTS3_9PEZI</name>
<evidence type="ECO:0000313" key="4">
    <source>
        <dbReference type="Proteomes" id="UP001302602"/>
    </source>
</evidence>
<dbReference type="AlphaFoldDB" id="A0AAN6TTS3"/>
<keyword evidence="4" id="KW-1185">Reference proteome</keyword>
<feature type="transmembrane region" description="Helical" evidence="2">
    <location>
        <begin position="6"/>
        <end position="27"/>
    </location>
</feature>
<keyword evidence="2" id="KW-0812">Transmembrane</keyword>
<dbReference type="GeneID" id="87823150"/>
<gene>
    <name evidence="3" type="ORF">N657DRAFT_243306</name>
</gene>
<comment type="caution">
    <text evidence="3">The sequence shown here is derived from an EMBL/GenBank/DDBJ whole genome shotgun (WGS) entry which is preliminary data.</text>
</comment>
<keyword evidence="2" id="KW-1133">Transmembrane helix</keyword>
<sequence length="135" mass="15912">MGCSAHPTALASWLLDSIILAVFGIAVHTRTGRPASSTWVTDLRHRQKRYVPRWQKRYVPKWQKRYVPQRQKRYVPERQNRYVPERQKRYTTSKSFSDRCLSSSNGFTCPWGIQVARHRGLRSTPIKRKKISRDG</sequence>
<feature type="compositionally biased region" description="Polar residues" evidence="1">
    <location>
        <begin position="90"/>
        <end position="100"/>
    </location>
</feature>